<dbReference type="InterPro" id="IPR012341">
    <property type="entry name" value="6hp_glycosidase-like_sf"/>
</dbReference>
<accession>A0ABP1DUT7</accession>
<keyword evidence="3" id="KW-1185">Reference proteome</keyword>
<evidence type="ECO:0000313" key="3">
    <source>
        <dbReference type="Proteomes" id="UP001497453"/>
    </source>
</evidence>
<keyword evidence="1" id="KW-0732">Signal</keyword>
<dbReference type="Proteomes" id="UP001497453">
    <property type="component" value="Chromosome 6"/>
</dbReference>
<sequence length="715" mass="79527">MKSRPVHLAVSLLLLSISAIAAIDRHALVSRFNPTRNASNPITPMQVGNGAFAFGADVTGLQTFLPFAIMSSWGWKNDSLPPGKTIEDVENYKGVSWDSHGRLVQYEFGGEASVQQWLISNPNRVNLGRVGFLFFDARGEVLNITEQDLTNVQQELDLWTGTITSSFTFQGENVIVQTYSAQSTSTIGIKIDSPLVKSGRMGIFLDFPWNDGSAKFSAPFVGVFSATSNHTSVLRTGGGLGRNVEAEISHSLVNSTFITSIGGDKFTISRNSHAAHRYTLRPTGNGPSLSLSIAYSLDSPKSVLPFKSVANESKSLWAKYWSASGFIDVLTGSTDIRAHELQRRIILSRYLMRVNEAGDTPPQESGLVNNGWYGKFHMEMVFWHLAHWALWNNWDLLDRPISVYALFLTSSIQRAQLQERYHSGARWSKMTDPSGRSAPGEINELLIWQQPHPLVFAEYEYRAKKSKATLLKWLNVVNETANWMADFAWFNASTELYDLGPPMYVVSEDTSPNVTRNPAFELAYWRHGLDLAETWMERLQAPIPKVWTEVRQNLAPVPIENGLYAVYEGLEDTFWTDPAYINDHPSLVGLHGWLPPITNVSSEIAKATADKVYTSWNISNCWGWDFPMLAMSAARNGEQDKAVDWLLHPLFEFDDIGMPIGGVRVPTPYFPGSGALLYAVAMMAAGWDGSNTAAPGFPTSENGWNVRVEGIHRAM</sequence>
<evidence type="ECO:0000256" key="1">
    <source>
        <dbReference type="SAM" id="SignalP"/>
    </source>
</evidence>
<gene>
    <name evidence="2" type="ORF">GFSPODELE1_LOCUS8126</name>
</gene>
<organism evidence="2 3">
    <name type="scientific">Somion occarium</name>
    <dbReference type="NCBI Taxonomy" id="3059160"/>
    <lineage>
        <taxon>Eukaryota</taxon>
        <taxon>Fungi</taxon>
        <taxon>Dikarya</taxon>
        <taxon>Basidiomycota</taxon>
        <taxon>Agaricomycotina</taxon>
        <taxon>Agaricomycetes</taxon>
        <taxon>Polyporales</taxon>
        <taxon>Cerrenaceae</taxon>
        <taxon>Somion</taxon>
    </lineage>
</organism>
<dbReference type="EMBL" id="OZ037949">
    <property type="protein sequence ID" value="CAL1710989.1"/>
    <property type="molecule type" value="Genomic_DNA"/>
</dbReference>
<feature type="chain" id="PRO_5046177535" description="Six-hairpin glycosidase-like protein" evidence="1">
    <location>
        <begin position="23"/>
        <end position="715"/>
    </location>
</feature>
<name>A0ABP1DUT7_9APHY</name>
<feature type="signal peptide" evidence="1">
    <location>
        <begin position="1"/>
        <end position="22"/>
    </location>
</feature>
<protein>
    <recommendedName>
        <fullName evidence="4">Six-hairpin glycosidase-like protein</fullName>
    </recommendedName>
</protein>
<proteinExistence type="predicted"/>
<dbReference type="Gene3D" id="1.50.10.10">
    <property type="match status" value="1"/>
</dbReference>
<reference evidence="3" key="1">
    <citation type="submission" date="2024-04" db="EMBL/GenBank/DDBJ databases">
        <authorList>
            <person name="Shaw F."/>
            <person name="Minotto A."/>
        </authorList>
    </citation>
    <scope>NUCLEOTIDE SEQUENCE [LARGE SCALE GENOMIC DNA]</scope>
</reference>
<dbReference type="SUPFAM" id="SSF48208">
    <property type="entry name" value="Six-hairpin glycosidases"/>
    <property type="match status" value="1"/>
</dbReference>
<dbReference type="InterPro" id="IPR008928">
    <property type="entry name" value="6-hairpin_glycosidase_sf"/>
</dbReference>
<evidence type="ECO:0000313" key="2">
    <source>
        <dbReference type="EMBL" id="CAL1710989.1"/>
    </source>
</evidence>
<evidence type="ECO:0008006" key="4">
    <source>
        <dbReference type="Google" id="ProtNLM"/>
    </source>
</evidence>